<feature type="transmembrane region" description="Helical" evidence="18">
    <location>
        <begin position="20"/>
        <end position="41"/>
    </location>
</feature>
<evidence type="ECO:0000256" key="12">
    <source>
        <dbReference type="ARBA" id="ARBA00023012"/>
    </source>
</evidence>
<keyword evidence="13 18" id="KW-0472">Membrane</keyword>
<dbReference type="SUPFAM" id="SSF47226">
    <property type="entry name" value="Histidine-containing phosphotransfer domain, HPT domain"/>
    <property type="match status" value="1"/>
</dbReference>
<evidence type="ECO:0000256" key="11">
    <source>
        <dbReference type="ARBA" id="ARBA00022989"/>
    </source>
</evidence>
<dbReference type="SMART" id="SM00387">
    <property type="entry name" value="HATPase_c"/>
    <property type="match status" value="1"/>
</dbReference>
<sequence>MSEMKITRTLLISMERARLFYSGLGFAGIATILLSALVYWLGARVGGGPIRPLAGGLILIGVMQLAIWYAWHLRKPDKFKVRRWVYYPLLTTLPSGACWGGITAYLLPLYQTDTGLLILLSIGASALLSIMLLSALDLMVLLFFASFLTSLLWVFNYSQLWPSGSIVTVLLAFVVGLGLVAAAFSVLFGIIARLRAGKQNVSGKLDQARLKMVGLNSRLSDEDERRRDVEQELYLAKEAAETANMVKGEFLATMSHEIRTPLNGIVPLLEILRETNLDREQRQFVNTALNSSYHLLSIINDILDFSKIEAGKLDLESIELNLRDLVESVVTMMSKSAERRGLDLDYRIAADLPRVVRGDPIRLRQVLTNLVSNAIKFTSKGGVMVELACRGRSRKNIEVIFAVKDTGAGISGEIQARLFRSFNQADASTTRKHGGTGLGLVISRRLVELMDGKIGVRSEVGKGSVFWFLVPLRKSLQDIPADRRSLKVVRVLVINDNDRHAEKLEQYLDEWGVLHQRTNSTMDALSKLISTANLGESWAYEVVIIDNKALGGRLRGFLQEINSEPLLGGVKLLTIGDSVRSVTRLGVDATLERPVKKSDLYRALCRLMDVQSEVAQGSQTAAEKLTNQFLYADSQGQSWAETVPIETADESGDQSSSEVRLMGHVLLVEDNLVNLNVAKKILLRLGLECDVAQDGLAALTAINHHHYDLVLMDCQMPRMDGYEATRAIRLREATKGLTRLPVIAMTANAMEGDREKCLDAGMDDYLSKPVMPATLRLMLCQWLPRSEQDIPEMRSEEIQPGSEAERIYPASGDSVERGGRLTDVDRGVLEELQEIMDDDFSTLLLSFLDAAPGLIREIEAGILDGDAKQVILPAHSLKSSSANVGALKLSGIARQMEQDAKNGDLAAVSAAFEQLNQSCDAAGRILRKACEQGLNQLGFD</sequence>
<evidence type="ECO:0000256" key="4">
    <source>
        <dbReference type="ARBA" id="ARBA00022475"/>
    </source>
</evidence>
<evidence type="ECO:0000256" key="7">
    <source>
        <dbReference type="ARBA" id="ARBA00022692"/>
    </source>
</evidence>
<dbReference type="Gene3D" id="1.20.120.160">
    <property type="entry name" value="HPT domain"/>
    <property type="match status" value="1"/>
</dbReference>
<dbReference type="EMBL" id="PKUN01000030">
    <property type="protein sequence ID" value="PLX59877.1"/>
    <property type="molecule type" value="Genomic_DNA"/>
</dbReference>
<dbReference type="InterPro" id="IPR003661">
    <property type="entry name" value="HisK_dim/P_dom"/>
</dbReference>
<accession>A0A2N6CS09</accession>
<feature type="transmembrane region" description="Helical" evidence="18">
    <location>
        <begin position="84"/>
        <end position="108"/>
    </location>
</feature>
<dbReference type="STRING" id="1111735.GCA_000428045_03187"/>
<name>A0A2N6CS09_9GAMM</name>
<evidence type="ECO:0000256" key="5">
    <source>
        <dbReference type="ARBA" id="ARBA00022553"/>
    </source>
</evidence>
<keyword evidence="6" id="KW-0808">Transferase</keyword>
<dbReference type="SUPFAM" id="SSF52172">
    <property type="entry name" value="CheY-like"/>
    <property type="match status" value="2"/>
</dbReference>
<dbReference type="CDD" id="cd17546">
    <property type="entry name" value="REC_hyHK_CKI1_RcsC-like"/>
    <property type="match status" value="1"/>
</dbReference>
<dbReference type="InterPro" id="IPR036890">
    <property type="entry name" value="HATPase_C_sf"/>
</dbReference>
<dbReference type="PANTHER" id="PTHR45339">
    <property type="entry name" value="HYBRID SIGNAL TRANSDUCTION HISTIDINE KINASE J"/>
    <property type="match status" value="1"/>
</dbReference>
<dbReference type="SUPFAM" id="SSF55874">
    <property type="entry name" value="ATPase domain of HSP90 chaperone/DNA topoisomerase II/histidine kinase"/>
    <property type="match status" value="1"/>
</dbReference>
<evidence type="ECO:0000313" key="23">
    <source>
        <dbReference type="Proteomes" id="UP000235015"/>
    </source>
</evidence>
<dbReference type="Pfam" id="PF00512">
    <property type="entry name" value="HisKA"/>
    <property type="match status" value="1"/>
</dbReference>
<dbReference type="Gene3D" id="3.30.565.10">
    <property type="entry name" value="Histidine kinase-like ATPase, C-terminal domain"/>
    <property type="match status" value="1"/>
</dbReference>
<evidence type="ECO:0000259" key="19">
    <source>
        <dbReference type="PROSITE" id="PS50109"/>
    </source>
</evidence>
<feature type="domain" description="Response regulatory" evidence="20">
    <location>
        <begin position="490"/>
        <end position="608"/>
    </location>
</feature>
<dbReference type="Pfam" id="PF02518">
    <property type="entry name" value="HATPase_c"/>
    <property type="match status" value="1"/>
</dbReference>
<keyword evidence="7 18" id="KW-0812">Transmembrane</keyword>
<comment type="catalytic activity">
    <reaction evidence="1">
        <text>ATP + protein L-histidine = ADP + protein N-phospho-L-histidine.</text>
        <dbReference type="EC" id="2.7.13.3"/>
    </reaction>
</comment>
<reference evidence="22 23" key="1">
    <citation type="submission" date="2017-11" db="EMBL/GenBank/DDBJ databases">
        <title>Genome-resolved metagenomics identifies genetic mobility, metabolic interactions, and unexpected diversity in perchlorate-reducing communities.</title>
        <authorList>
            <person name="Barnum T.P."/>
            <person name="Figueroa I.A."/>
            <person name="Carlstrom C.I."/>
            <person name="Lucas L.N."/>
            <person name="Engelbrektson A.L."/>
            <person name="Coates J.D."/>
        </authorList>
    </citation>
    <scope>NUCLEOTIDE SEQUENCE [LARGE SCALE GENOMIC DNA]</scope>
    <source>
        <strain evidence="22">BM301</strain>
    </source>
</reference>
<gene>
    <name evidence="22" type="ORF">C0630_18395</name>
</gene>
<keyword evidence="4" id="KW-1003">Cell membrane</keyword>
<dbReference type="InterPro" id="IPR008207">
    <property type="entry name" value="Sig_transdc_His_kin_Hpt_dom"/>
</dbReference>
<dbReference type="InterPro" id="IPR005467">
    <property type="entry name" value="His_kinase_dom"/>
</dbReference>
<dbReference type="InterPro" id="IPR004358">
    <property type="entry name" value="Sig_transdc_His_kin-like_C"/>
</dbReference>
<feature type="transmembrane region" description="Helical" evidence="18">
    <location>
        <begin position="53"/>
        <end position="72"/>
    </location>
</feature>
<evidence type="ECO:0000256" key="2">
    <source>
        <dbReference type="ARBA" id="ARBA00004651"/>
    </source>
</evidence>
<dbReference type="InterPro" id="IPR003594">
    <property type="entry name" value="HATPase_dom"/>
</dbReference>
<dbReference type="InterPro" id="IPR036641">
    <property type="entry name" value="HPT_dom_sf"/>
</dbReference>
<evidence type="ECO:0000256" key="3">
    <source>
        <dbReference type="ARBA" id="ARBA00012438"/>
    </source>
</evidence>
<dbReference type="PROSITE" id="PS50110">
    <property type="entry name" value="RESPONSE_REGULATORY"/>
    <property type="match status" value="2"/>
</dbReference>
<keyword evidence="5 17" id="KW-0597">Phosphoprotein</keyword>
<dbReference type="AlphaFoldDB" id="A0A2N6CS09"/>
<evidence type="ECO:0000256" key="1">
    <source>
        <dbReference type="ARBA" id="ARBA00000085"/>
    </source>
</evidence>
<dbReference type="PROSITE" id="PS50109">
    <property type="entry name" value="HIS_KIN"/>
    <property type="match status" value="1"/>
</dbReference>
<feature type="transmembrane region" description="Helical" evidence="18">
    <location>
        <begin position="166"/>
        <end position="192"/>
    </location>
</feature>
<dbReference type="PANTHER" id="PTHR45339:SF1">
    <property type="entry name" value="HYBRID SIGNAL TRANSDUCTION HISTIDINE KINASE J"/>
    <property type="match status" value="1"/>
</dbReference>
<dbReference type="SMART" id="SM00388">
    <property type="entry name" value="HisKA"/>
    <property type="match status" value="1"/>
</dbReference>
<dbReference type="Gene3D" id="1.10.287.130">
    <property type="match status" value="1"/>
</dbReference>
<dbReference type="SMART" id="SM00448">
    <property type="entry name" value="REC"/>
    <property type="match status" value="1"/>
</dbReference>
<dbReference type="CDD" id="cd00082">
    <property type="entry name" value="HisKA"/>
    <property type="match status" value="1"/>
</dbReference>
<feature type="domain" description="HPt" evidence="21">
    <location>
        <begin position="836"/>
        <end position="929"/>
    </location>
</feature>
<comment type="subcellular location">
    <subcellularLocation>
        <location evidence="2">Cell membrane</location>
        <topology evidence="2">Multi-pass membrane protein</topology>
    </subcellularLocation>
</comment>
<feature type="modified residue" description="4-aspartylphosphate" evidence="17">
    <location>
        <position position="713"/>
    </location>
</feature>
<dbReference type="SUPFAM" id="SSF47384">
    <property type="entry name" value="Homodimeric domain of signal transducing histidine kinase"/>
    <property type="match status" value="1"/>
</dbReference>
<dbReference type="GO" id="GO:0005524">
    <property type="term" value="F:ATP binding"/>
    <property type="evidence" value="ECO:0007669"/>
    <property type="project" value="UniProtKB-KW"/>
</dbReference>
<feature type="domain" description="Response regulatory" evidence="20">
    <location>
        <begin position="664"/>
        <end position="783"/>
    </location>
</feature>
<dbReference type="InterPro" id="IPR001789">
    <property type="entry name" value="Sig_transdc_resp-reg_receiver"/>
</dbReference>
<evidence type="ECO:0000256" key="16">
    <source>
        <dbReference type="PROSITE-ProRule" id="PRU00110"/>
    </source>
</evidence>
<dbReference type="InterPro" id="IPR011006">
    <property type="entry name" value="CheY-like_superfamily"/>
</dbReference>
<evidence type="ECO:0000259" key="20">
    <source>
        <dbReference type="PROSITE" id="PS50110"/>
    </source>
</evidence>
<dbReference type="Pfam" id="PF00072">
    <property type="entry name" value="Response_reg"/>
    <property type="match status" value="1"/>
</dbReference>
<dbReference type="Gene3D" id="3.40.50.2300">
    <property type="match status" value="2"/>
</dbReference>
<evidence type="ECO:0000256" key="17">
    <source>
        <dbReference type="PROSITE-ProRule" id="PRU00169"/>
    </source>
</evidence>
<dbReference type="EC" id="2.7.13.3" evidence="3"/>
<evidence type="ECO:0000256" key="13">
    <source>
        <dbReference type="ARBA" id="ARBA00023136"/>
    </source>
</evidence>
<evidence type="ECO:0000313" key="22">
    <source>
        <dbReference type="EMBL" id="PLX59877.1"/>
    </source>
</evidence>
<organism evidence="22 23">
    <name type="scientific">Sedimenticola selenatireducens</name>
    <dbReference type="NCBI Taxonomy" id="191960"/>
    <lineage>
        <taxon>Bacteria</taxon>
        <taxon>Pseudomonadati</taxon>
        <taxon>Pseudomonadota</taxon>
        <taxon>Gammaproteobacteria</taxon>
        <taxon>Chromatiales</taxon>
        <taxon>Sedimenticolaceae</taxon>
        <taxon>Sedimenticola</taxon>
    </lineage>
</organism>
<keyword evidence="12" id="KW-0902">Two-component regulatory system</keyword>
<dbReference type="Pfam" id="PF01627">
    <property type="entry name" value="Hpt"/>
    <property type="match status" value="1"/>
</dbReference>
<evidence type="ECO:0000256" key="18">
    <source>
        <dbReference type="SAM" id="Phobius"/>
    </source>
</evidence>
<dbReference type="GO" id="GO:0000155">
    <property type="term" value="F:phosphorelay sensor kinase activity"/>
    <property type="evidence" value="ECO:0007669"/>
    <property type="project" value="InterPro"/>
</dbReference>
<comment type="subunit">
    <text evidence="14">At low DSF concentrations, interacts with RpfF.</text>
</comment>
<dbReference type="CDD" id="cd00088">
    <property type="entry name" value="HPT"/>
    <property type="match status" value="1"/>
</dbReference>
<dbReference type="InterPro" id="IPR036097">
    <property type="entry name" value="HisK_dim/P_sf"/>
</dbReference>
<proteinExistence type="predicted"/>
<dbReference type="PROSITE" id="PS50894">
    <property type="entry name" value="HPT"/>
    <property type="match status" value="1"/>
</dbReference>
<dbReference type="FunFam" id="1.10.287.130:FF:000002">
    <property type="entry name" value="Two-component osmosensing histidine kinase"/>
    <property type="match status" value="1"/>
</dbReference>
<feature type="modified residue" description="Phosphohistidine" evidence="16">
    <location>
        <position position="875"/>
    </location>
</feature>
<evidence type="ECO:0000256" key="15">
    <source>
        <dbReference type="ARBA" id="ARBA00068150"/>
    </source>
</evidence>
<dbReference type="GO" id="GO:0005886">
    <property type="term" value="C:plasma membrane"/>
    <property type="evidence" value="ECO:0007669"/>
    <property type="project" value="UniProtKB-SubCell"/>
</dbReference>
<feature type="modified residue" description="4-aspartylphosphate" evidence="17">
    <location>
        <position position="546"/>
    </location>
</feature>
<dbReference type="Proteomes" id="UP000235015">
    <property type="component" value="Unassembled WGS sequence"/>
</dbReference>
<keyword evidence="11 18" id="KW-1133">Transmembrane helix</keyword>
<keyword evidence="9 22" id="KW-0418">Kinase</keyword>
<protein>
    <recommendedName>
        <fullName evidence="15">Sensory/regulatory protein RpfC</fullName>
        <ecNumber evidence="3">2.7.13.3</ecNumber>
    </recommendedName>
</protein>
<evidence type="ECO:0000256" key="6">
    <source>
        <dbReference type="ARBA" id="ARBA00022679"/>
    </source>
</evidence>
<evidence type="ECO:0000256" key="10">
    <source>
        <dbReference type="ARBA" id="ARBA00022840"/>
    </source>
</evidence>
<evidence type="ECO:0000256" key="14">
    <source>
        <dbReference type="ARBA" id="ARBA00064003"/>
    </source>
</evidence>
<evidence type="ECO:0000256" key="8">
    <source>
        <dbReference type="ARBA" id="ARBA00022741"/>
    </source>
</evidence>
<keyword evidence="8" id="KW-0547">Nucleotide-binding</keyword>
<evidence type="ECO:0000256" key="9">
    <source>
        <dbReference type="ARBA" id="ARBA00022777"/>
    </source>
</evidence>
<dbReference type="FunFam" id="3.30.565.10:FF:000010">
    <property type="entry name" value="Sensor histidine kinase RcsC"/>
    <property type="match status" value="1"/>
</dbReference>
<dbReference type="CDD" id="cd16922">
    <property type="entry name" value="HATPase_EvgS-ArcB-TorS-like"/>
    <property type="match status" value="1"/>
</dbReference>
<evidence type="ECO:0000259" key="21">
    <source>
        <dbReference type="PROSITE" id="PS50894"/>
    </source>
</evidence>
<keyword evidence="10" id="KW-0067">ATP-binding</keyword>
<dbReference type="PRINTS" id="PR00344">
    <property type="entry name" value="BCTRLSENSOR"/>
</dbReference>
<feature type="domain" description="Histidine kinase" evidence="19">
    <location>
        <begin position="253"/>
        <end position="474"/>
    </location>
</feature>
<comment type="caution">
    <text evidence="22">The sequence shown here is derived from an EMBL/GenBank/DDBJ whole genome shotgun (WGS) entry which is preliminary data.</text>
</comment>